<dbReference type="Gene3D" id="3.15.10.50">
    <property type="match status" value="1"/>
</dbReference>
<dbReference type="Proteomes" id="UP000827092">
    <property type="component" value="Unassembled WGS sequence"/>
</dbReference>
<dbReference type="Pfam" id="PF16984">
    <property type="entry name" value="Grp7_allergen"/>
    <property type="match status" value="1"/>
</dbReference>
<sequence length="220" mass="25726">MLPRRGTSCCGMPENLLELKNVRRCETFVERELANWLDRSGDEIDPYETEQIVIDMDELRGSLVIGDGTIKGLRSLHRSGDCYRANNREDRMRFNVNLGAGPLRFESECGVQIFNFTPPTFKLYVDIDYLDVFVDFCYNFSFGLESVLHKVELKEAKGMKIRISGLGFYDRIFNPIIRLLTWWRNKSILGFIEREVQDEINDGFYTYQFPYAFIAPLLIW</sequence>
<gene>
    <name evidence="1" type="ORF">JTE90_021606</name>
</gene>
<keyword evidence="2" id="KW-1185">Reference proteome</keyword>
<proteinExistence type="predicted"/>
<dbReference type="AlphaFoldDB" id="A0AAV6VQ67"/>
<accession>A0AAV6VQ67</accession>
<name>A0AAV6VQ67_9ARAC</name>
<comment type="caution">
    <text evidence="1">The sequence shown here is derived from an EMBL/GenBank/DDBJ whole genome shotgun (WGS) entry which is preliminary data.</text>
</comment>
<evidence type="ECO:0000313" key="1">
    <source>
        <dbReference type="EMBL" id="KAG8198358.1"/>
    </source>
</evidence>
<organism evidence="1 2">
    <name type="scientific">Oedothorax gibbosus</name>
    <dbReference type="NCBI Taxonomy" id="931172"/>
    <lineage>
        <taxon>Eukaryota</taxon>
        <taxon>Metazoa</taxon>
        <taxon>Ecdysozoa</taxon>
        <taxon>Arthropoda</taxon>
        <taxon>Chelicerata</taxon>
        <taxon>Arachnida</taxon>
        <taxon>Araneae</taxon>
        <taxon>Araneomorphae</taxon>
        <taxon>Entelegynae</taxon>
        <taxon>Araneoidea</taxon>
        <taxon>Linyphiidae</taxon>
        <taxon>Erigoninae</taxon>
        <taxon>Oedothorax</taxon>
    </lineage>
</organism>
<evidence type="ECO:0000313" key="2">
    <source>
        <dbReference type="Proteomes" id="UP000827092"/>
    </source>
</evidence>
<dbReference type="InterPro" id="IPR038602">
    <property type="entry name" value="Mite_allergen_7_sf"/>
</dbReference>
<protein>
    <submittedName>
        <fullName evidence="1">Uncharacterized protein</fullName>
    </submittedName>
</protein>
<dbReference type="EMBL" id="JAFNEN010000041">
    <property type="protein sequence ID" value="KAG8198358.1"/>
    <property type="molecule type" value="Genomic_DNA"/>
</dbReference>
<reference evidence="1 2" key="1">
    <citation type="journal article" date="2022" name="Nat. Ecol. Evol.">
        <title>A masculinizing supergene underlies an exaggerated male reproductive morph in a spider.</title>
        <authorList>
            <person name="Hendrickx F."/>
            <person name="De Corte Z."/>
            <person name="Sonet G."/>
            <person name="Van Belleghem S.M."/>
            <person name="Kostlbacher S."/>
            <person name="Vangestel C."/>
        </authorList>
    </citation>
    <scope>NUCLEOTIDE SEQUENCE [LARGE SCALE GENOMIC DNA]</scope>
    <source>
        <strain evidence="1">W744_W776</strain>
    </source>
</reference>
<dbReference type="InterPro" id="IPR020234">
    <property type="entry name" value="Mite_allergen_group-7"/>
</dbReference>